<dbReference type="SUPFAM" id="SSF158745">
    <property type="entry name" value="LanC-like"/>
    <property type="match status" value="1"/>
</dbReference>
<reference evidence="2" key="1">
    <citation type="journal article" date="2007" name="Appl. Environ. Microbiol.">
        <title>Circumventing the effect of product toxicity: development of a novel two-stage production process for the lantibiotic gallidermin.</title>
        <authorList>
            <person name="Valsesia G."/>
            <person name="Medaglia G."/>
            <person name="Held M."/>
            <person name="Minas W."/>
            <person name="Panke S."/>
        </authorList>
    </citation>
    <scope>NUCLEOTIDE SEQUENCE</scope>
    <source>
        <strain evidence="2">Tu3928</strain>
    </source>
</reference>
<dbReference type="InterPro" id="IPR033889">
    <property type="entry name" value="LanC"/>
</dbReference>
<dbReference type="InterPro" id="IPR020406">
    <property type="entry name" value="Epidermin_biosynth_EpiC"/>
</dbReference>
<dbReference type="CDD" id="cd04793">
    <property type="entry name" value="LanC"/>
    <property type="match status" value="1"/>
</dbReference>
<dbReference type="GO" id="GO:0031179">
    <property type="term" value="P:peptide modification"/>
    <property type="evidence" value="ECO:0007669"/>
    <property type="project" value="InterPro"/>
</dbReference>
<proteinExistence type="predicted"/>
<feature type="binding site" evidence="1">
    <location>
        <position position="323"/>
    </location>
    <ligand>
        <name>Zn(2+)</name>
        <dbReference type="ChEBI" id="CHEBI:29105"/>
    </ligand>
</feature>
<gene>
    <name evidence="2" type="primary">gdmC</name>
</gene>
<dbReference type="GO" id="GO:0046872">
    <property type="term" value="F:metal ion binding"/>
    <property type="evidence" value="ECO:0007669"/>
    <property type="project" value="UniProtKB-KW"/>
</dbReference>
<name>A3QNP5_STAGA</name>
<dbReference type="EMBL" id="DQ367437">
    <property type="protein sequence ID" value="ABC94904.1"/>
    <property type="molecule type" value="Genomic_DNA"/>
</dbReference>
<dbReference type="AlphaFoldDB" id="A3QNP5"/>
<feature type="binding site" evidence="1">
    <location>
        <position position="276"/>
    </location>
    <ligand>
        <name>Zn(2+)</name>
        <dbReference type="ChEBI" id="CHEBI:29105"/>
    </ligand>
</feature>
<sequence>MVVININNTKTILEKEIAFLSDVEQAIYTIENQSEYWDPYTLSHGYPGIMLFLHESKEVLNKDLENTIHQYILKLGSYLENGIDGFSLFSGLSGIGFAIDIASDKQYSYQGVLKQIDHLIIQYVIDFFNNNELEVTPTNYDVIQGLSGIGRYLLNRSSYNDDAKKVLKNILNYFKKIHYSKNNWLVSNKHQFLDIDKQNFPSGNINLGLAHGILGPLSLVAMSKMKGIEIENHEQFLYDFTSFLLKSEFKHNDEWLDRYDILEKYTPPYSVRNGWCYGDTGIMNTLLLSGEALNDSELINTSKNILLTIIEKNNEDLISPTFCHGLASHLTIIHQANKYFNLSQVNTYLETIVEKIVDHYSEENNFMFQDIEYSYGKKIYKNKVGILEGQLGVLLSLLDYIDTQNRSRKNWKDMFLIM</sequence>
<organism evidence="2">
    <name type="scientific">Staphylococcus gallinarum</name>
    <dbReference type="NCBI Taxonomy" id="1293"/>
    <lineage>
        <taxon>Bacteria</taxon>
        <taxon>Bacillati</taxon>
        <taxon>Bacillota</taxon>
        <taxon>Bacilli</taxon>
        <taxon>Bacillales</taxon>
        <taxon>Staphylococcaceae</taxon>
        <taxon>Staphylococcus</taxon>
    </lineage>
</organism>
<dbReference type="Pfam" id="PF05147">
    <property type="entry name" value="LANC_like"/>
    <property type="match status" value="1"/>
</dbReference>
<dbReference type="Gene3D" id="1.50.10.20">
    <property type="match status" value="1"/>
</dbReference>
<feature type="binding site" evidence="1">
    <location>
        <position position="324"/>
    </location>
    <ligand>
        <name>Zn(2+)</name>
        <dbReference type="ChEBI" id="CHEBI:29105"/>
    </ligand>
</feature>
<dbReference type="PRINTS" id="PR01950">
    <property type="entry name" value="LANCSUPER"/>
</dbReference>
<keyword evidence="1" id="KW-0479">Metal-binding</keyword>
<dbReference type="PRINTS" id="PR01954">
    <property type="entry name" value="EPICPROTEIN"/>
</dbReference>
<protein>
    <submittedName>
        <fullName evidence="2">GdmC</fullName>
    </submittedName>
</protein>
<dbReference type="SMART" id="SM01260">
    <property type="entry name" value="LANC_like"/>
    <property type="match status" value="1"/>
</dbReference>
<dbReference type="InterPro" id="IPR007822">
    <property type="entry name" value="LANC-like"/>
</dbReference>
<evidence type="ECO:0000313" key="2">
    <source>
        <dbReference type="EMBL" id="ABC94904.1"/>
    </source>
</evidence>
<evidence type="ECO:0000256" key="1">
    <source>
        <dbReference type="PIRSR" id="PIRSR607822-1"/>
    </source>
</evidence>
<keyword evidence="1" id="KW-0862">Zinc</keyword>
<accession>A3QNP5</accession>